<sequence>MPAYRRVERHSNAKRRSNRRKKQSEQTYEEETIQNNPITIRKEESAKRGKKLDVCKEQERPGDSEHRYDNRKSVHSSNKPTDGINPRQEREKAKKWKAIAGFETRQRCSPMLTSAAAPFASDDGNNSTCNYWNSSEYN</sequence>
<reference evidence="2 3" key="2">
    <citation type="submission" date="2018-11" db="EMBL/GenBank/DDBJ databases">
        <authorList>
            <consortium name="Pathogen Informatics"/>
        </authorList>
    </citation>
    <scope>NUCLEOTIDE SEQUENCE [LARGE SCALE GENOMIC DNA]</scope>
</reference>
<evidence type="ECO:0000313" key="3">
    <source>
        <dbReference type="Proteomes" id="UP000050794"/>
    </source>
</evidence>
<keyword evidence="3" id="KW-1185">Reference proteome</keyword>
<evidence type="ECO:0000313" key="2">
    <source>
        <dbReference type="EMBL" id="VDM25722.1"/>
    </source>
</evidence>
<organism evidence="3 4">
    <name type="scientific">Toxocara canis</name>
    <name type="common">Canine roundworm</name>
    <dbReference type="NCBI Taxonomy" id="6265"/>
    <lineage>
        <taxon>Eukaryota</taxon>
        <taxon>Metazoa</taxon>
        <taxon>Ecdysozoa</taxon>
        <taxon>Nematoda</taxon>
        <taxon>Chromadorea</taxon>
        <taxon>Rhabditida</taxon>
        <taxon>Spirurina</taxon>
        <taxon>Ascaridomorpha</taxon>
        <taxon>Ascaridoidea</taxon>
        <taxon>Toxocaridae</taxon>
        <taxon>Toxocara</taxon>
    </lineage>
</organism>
<dbReference type="WBParaSite" id="TCNE_0000122501-mRNA-1">
    <property type="protein sequence ID" value="TCNE_0000122501-mRNA-1"/>
    <property type="gene ID" value="TCNE_0000122501"/>
</dbReference>
<feature type="compositionally biased region" description="Basic residues" evidence="1">
    <location>
        <begin position="12"/>
        <end position="22"/>
    </location>
</feature>
<proteinExistence type="predicted"/>
<protein>
    <submittedName>
        <fullName evidence="2 4">Uncharacterized protein</fullName>
    </submittedName>
</protein>
<evidence type="ECO:0000313" key="4">
    <source>
        <dbReference type="WBParaSite" id="TCNE_0000122501-mRNA-1"/>
    </source>
</evidence>
<feature type="compositionally biased region" description="Basic and acidic residues" evidence="1">
    <location>
        <begin position="40"/>
        <end position="72"/>
    </location>
</feature>
<dbReference type="Proteomes" id="UP000050794">
    <property type="component" value="Unassembled WGS sequence"/>
</dbReference>
<feature type="region of interest" description="Disordered" evidence="1">
    <location>
        <begin position="116"/>
        <end position="138"/>
    </location>
</feature>
<dbReference type="EMBL" id="UYWY01000839">
    <property type="protein sequence ID" value="VDM25722.1"/>
    <property type="molecule type" value="Genomic_DNA"/>
</dbReference>
<feature type="compositionally biased region" description="Basic and acidic residues" evidence="1">
    <location>
        <begin position="1"/>
        <end position="11"/>
    </location>
</feature>
<reference evidence="4" key="1">
    <citation type="submission" date="2016-06" db="UniProtKB">
        <authorList>
            <consortium name="WormBaseParasite"/>
        </authorList>
    </citation>
    <scope>IDENTIFICATION</scope>
</reference>
<feature type="region of interest" description="Disordered" evidence="1">
    <location>
        <begin position="1"/>
        <end position="93"/>
    </location>
</feature>
<evidence type="ECO:0000256" key="1">
    <source>
        <dbReference type="SAM" id="MobiDB-lite"/>
    </source>
</evidence>
<name>A0A183TYA6_TOXCA</name>
<accession>A0A183TYA6</accession>
<dbReference type="AlphaFoldDB" id="A0A183TYA6"/>
<gene>
    <name evidence="2" type="ORF">TCNE_LOCUS1226</name>
</gene>
<feature type="compositionally biased region" description="Polar residues" evidence="1">
    <location>
        <begin position="123"/>
        <end position="138"/>
    </location>
</feature>